<dbReference type="GO" id="GO:0005886">
    <property type="term" value="C:plasma membrane"/>
    <property type="evidence" value="ECO:0007669"/>
    <property type="project" value="UniProtKB-SubCell"/>
</dbReference>
<gene>
    <name evidence="8" type="ORF">SH1V18_20370</name>
</gene>
<evidence type="ECO:0000256" key="3">
    <source>
        <dbReference type="ARBA" id="ARBA00022692"/>
    </source>
</evidence>
<dbReference type="InterPro" id="IPR013525">
    <property type="entry name" value="ABC2_TM"/>
</dbReference>
<evidence type="ECO:0000313" key="8">
    <source>
        <dbReference type="EMBL" id="GKX29557.1"/>
    </source>
</evidence>
<dbReference type="InterPro" id="IPR051449">
    <property type="entry name" value="ABC-2_transporter_component"/>
</dbReference>
<evidence type="ECO:0000259" key="7">
    <source>
        <dbReference type="Pfam" id="PF12698"/>
    </source>
</evidence>
<dbReference type="AlphaFoldDB" id="A0A9W5Y968"/>
<dbReference type="Gene3D" id="3.40.1710.10">
    <property type="entry name" value="abc type-2 transporter like domain"/>
    <property type="match status" value="1"/>
</dbReference>
<keyword evidence="9" id="KW-1185">Reference proteome</keyword>
<dbReference type="Proteomes" id="UP001144256">
    <property type="component" value="Unassembled WGS sequence"/>
</dbReference>
<keyword evidence="5 6" id="KW-0472">Membrane</keyword>
<dbReference type="PANTHER" id="PTHR30294:SF29">
    <property type="entry name" value="MULTIDRUG ABC TRANSPORTER PERMEASE YBHS-RELATED"/>
    <property type="match status" value="1"/>
</dbReference>
<evidence type="ECO:0000256" key="4">
    <source>
        <dbReference type="ARBA" id="ARBA00022989"/>
    </source>
</evidence>
<feature type="transmembrane region" description="Helical" evidence="6">
    <location>
        <begin position="323"/>
        <end position="342"/>
    </location>
</feature>
<evidence type="ECO:0000256" key="1">
    <source>
        <dbReference type="ARBA" id="ARBA00004651"/>
    </source>
</evidence>
<feature type="transmembrane region" description="Helical" evidence="6">
    <location>
        <begin position="183"/>
        <end position="203"/>
    </location>
</feature>
<evidence type="ECO:0000256" key="5">
    <source>
        <dbReference type="ARBA" id="ARBA00023136"/>
    </source>
</evidence>
<feature type="transmembrane region" description="Helical" evidence="6">
    <location>
        <begin position="258"/>
        <end position="280"/>
    </location>
</feature>
<feature type="domain" description="ABC-2 type transporter transmembrane" evidence="7">
    <location>
        <begin position="11"/>
        <end position="366"/>
    </location>
</feature>
<reference evidence="8" key="1">
    <citation type="submission" date="2022-06" db="EMBL/GenBank/DDBJ databases">
        <title>Vallitalea longa sp. nov., an anaerobic bacterium isolated from marine sediment.</title>
        <authorList>
            <person name="Hirano S."/>
            <person name="Terahara T."/>
            <person name="Mori K."/>
            <person name="Hamada M."/>
            <person name="Matsumoto R."/>
            <person name="Kobayashi T."/>
        </authorList>
    </citation>
    <scope>NUCLEOTIDE SEQUENCE</scope>
    <source>
        <strain evidence="8">SH18-1</strain>
    </source>
</reference>
<keyword evidence="3 6" id="KW-0812">Transmembrane</keyword>
<comment type="caution">
    <text evidence="8">The sequence shown here is derived from an EMBL/GenBank/DDBJ whole genome shotgun (WGS) entry which is preliminary data.</text>
</comment>
<feature type="transmembrane region" description="Helical" evidence="6">
    <location>
        <begin position="292"/>
        <end position="311"/>
    </location>
</feature>
<proteinExistence type="predicted"/>
<accession>A0A9W5Y968</accession>
<keyword evidence="4 6" id="KW-1133">Transmembrane helix</keyword>
<dbReference type="EMBL" id="BRLB01000004">
    <property type="protein sequence ID" value="GKX29557.1"/>
    <property type="molecule type" value="Genomic_DNA"/>
</dbReference>
<sequence>MLVGTLYREADTSSKIPVALVDDDVTDMSRNIVDNLKDDKTLKVIEYTKEDALADLKDGKLEVVYILKRGLEDNIIKEEYHEIIDVYYLKGSTIARFIGDIFAEKVLRDLCLTKSINMLNRALDSNNYDSKDDILADAYNYGVSMQQYDTNRQYYIKVSYVDNEKNNIKVSGIDNSIIYKKMIIGIIISFTAFFLLFASISIVKDKETGMLYKIQVTSTNNATLIVGNYLSLVVSGVVISLIFSIINGIYANKDNSTIFISTFIALVMYVISVAALIMLFTSFVDTVATHTMVFTIFILIMGIVSGSFFSIDLLSSNARYISYIIPNYWTLNYILDIITIGFRSKQLFEYIFIMLLYTVIMISVTYIINKYRKKEI</sequence>
<evidence type="ECO:0000313" key="9">
    <source>
        <dbReference type="Proteomes" id="UP001144256"/>
    </source>
</evidence>
<name>A0A9W5Y968_9FIRM</name>
<organism evidence="8 9">
    <name type="scientific">Vallitalea longa</name>
    <dbReference type="NCBI Taxonomy" id="2936439"/>
    <lineage>
        <taxon>Bacteria</taxon>
        <taxon>Bacillati</taxon>
        <taxon>Bacillota</taxon>
        <taxon>Clostridia</taxon>
        <taxon>Lachnospirales</taxon>
        <taxon>Vallitaleaceae</taxon>
        <taxon>Vallitalea</taxon>
    </lineage>
</organism>
<dbReference type="PANTHER" id="PTHR30294">
    <property type="entry name" value="MEMBRANE COMPONENT OF ABC TRANSPORTER YHHJ-RELATED"/>
    <property type="match status" value="1"/>
</dbReference>
<keyword evidence="2" id="KW-1003">Cell membrane</keyword>
<comment type="subcellular location">
    <subcellularLocation>
        <location evidence="1">Cell membrane</location>
        <topology evidence="1">Multi-pass membrane protein</topology>
    </subcellularLocation>
</comment>
<evidence type="ECO:0000256" key="6">
    <source>
        <dbReference type="SAM" id="Phobius"/>
    </source>
</evidence>
<dbReference type="Pfam" id="PF12698">
    <property type="entry name" value="ABC2_membrane_3"/>
    <property type="match status" value="1"/>
</dbReference>
<protein>
    <submittedName>
        <fullName evidence="8">Permease</fullName>
    </submittedName>
</protein>
<feature type="transmembrane region" description="Helical" evidence="6">
    <location>
        <begin position="348"/>
        <end position="368"/>
    </location>
</feature>
<feature type="transmembrane region" description="Helical" evidence="6">
    <location>
        <begin position="223"/>
        <end position="246"/>
    </location>
</feature>
<dbReference type="GO" id="GO:0140359">
    <property type="term" value="F:ABC-type transporter activity"/>
    <property type="evidence" value="ECO:0007669"/>
    <property type="project" value="InterPro"/>
</dbReference>
<evidence type="ECO:0000256" key="2">
    <source>
        <dbReference type="ARBA" id="ARBA00022475"/>
    </source>
</evidence>